<proteinExistence type="predicted"/>
<evidence type="ECO:0000313" key="2">
    <source>
        <dbReference type="Proteomes" id="UP000006546"/>
    </source>
</evidence>
<dbReference type="RefSeq" id="WP_013757194.1">
    <property type="nucleotide sequence ID" value="NC_015500.1"/>
</dbReference>
<accession>F4LK85</accession>
<reference evidence="2" key="1">
    <citation type="submission" date="2011-04" db="EMBL/GenBank/DDBJ databases">
        <title>The complete genome of Treponema brennaborense DSM 12168.</title>
        <authorList>
            <person name="Lucas S."/>
            <person name="Han J."/>
            <person name="Lapidus A."/>
            <person name="Bruce D."/>
            <person name="Goodwin L."/>
            <person name="Pitluck S."/>
            <person name="Peters L."/>
            <person name="Kyrpides N."/>
            <person name="Mavromatis K."/>
            <person name="Ivanova N."/>
            <person name="Mikhailova N."/>
            <person name="Pagani I."/>
            <person name="Teshima H."/>
            <person name="Detter J.C."/>
            <person name="Tapia R."/>
            <person name="Han C."/>
            <person name="Land M."/>
            <person name="Hauser L."/>
            <person name="Markowitz V."/>
            <person name="Cheng J.-F."/>
            <person name="Hugenholtz P."/>
            <person name="Woyke T."/>
            <person name="Wu D."/>
            <person name="Gronow S."/>
            <person name="Wellnitz S."/>
            <person name="Brambilla E."/>
            <person name="Klenk H.-P."/>
            <person name="Eisen J.A."/>
        </authorList>
    </citation>
    <scope>NUCLEOTIDE SEQUENCE [LARGE SCALE GENOMIC DNA]</scope>
    <source>
        <strain evidence="2">DSM 12168 / CIP 105900 / DD5/3</strain>
    </source>
</reference>
<name>F4LK85_TREBD</name>
<dbReference type="KEGG" id="tbe:Trebr_0014"/>
<gene>
    <name evidence="1" type="ordered locus">Trebr_0014</name>
</gene>
<keyword evidence="2" id="KW-1185">Reference proteome</keyword>
<evidence type="ECO:0000313" key="1">
    <source>
        <dbReference type="EMBL" id="AEE15474.1"/>
    </source>
</evidence>
<dbReference type="STRING" id="906968.Trebr_0014"/>
<organism evidence="1 2">
    <name type="scientific">Treponema brennaborense (strain DSM 12168 / CIP 105900 / DD5/3)</name>
    <dbReference type="NCBI Taxonomy" id="906968"/>
    <lineage>
        <taxon>Bacteria</taxon>
        <taxon>Pseudomonadati</taxon>
        <taxon>Spirochaetota</taxon>
        <taxon>Spirochaetia</taxon>
        <taxon>Spirochaetales</taxon>
        <taxon>Treponemataceae</taxon>
        <taxon>Treponema</taxon>
    </lineage>
</organism>
<dbReference type="AlphaFoldDB" id="F4LK85"/>
<dbReference type="Gene3D" id="3.90.1720.10">
    <property type="entry name" value="endopeptidase domain like (from Nostoc punctiforme)"/>
    <property type="match status" value="1"/>
</dbReference>
<dbReference type="Proteomes" id="UP000006546">
    <property type="component" value="Chromosome"/>
</dbReference>
<dbReference type="HOGENOM" id="CLU_855099_0_0_12"/>
<dbReference type="EMBL" id="CP002696">
    <property type="protein sequence ID" value="AEE15474.1"/>
    <property type="molecule type" value="Genomic_DNA"/>
</dbReference>
<protein>
    <submittedName>
        <fullName evidence="1">Uncharacterized protein</fullName>
    </submittedName>
</protein>
<dbReference type="eggNOG" id="ENOG5030XHP">
    <property type="taxonomic scope" value="Bacteria"/>
</dbReference>
<sequence>MTLEVENRGKKYTVKAAEKDYIAMYDKKLLWRANLYIDKGTTDWNNEHPWDSRKKTPVGQKIEWWGENEWQETGDGGQIPIHSWTRWNDNRQESKSVAYGWGCWDSVEGFNKELKAQSAQMKAYREGREEKNKKYRELDTNWDESQMTAPGGQWANYLFKERSSKTDKQTISTNTADVSVPGLSTYWDENNQFVAGKHEYDTSGIDCSGLVHLAAVYSGNGYELPNKASESAGKTVNTSGFASDMYTLQIREGGWTLTDNDATEEQKQADREILSHAVPGDILVVADSHVVIINDIRLTQENGKVFVKNYADVDVIHSTSGGLNEPYGWNVQTGSWFDLGTGQKTAKHFYELRRLKK</sequence>